<dbReference type="NCBIfam" id="NF047376">
    <property type="entry name" value="TAA_AbiEi"/>
    <property type="match status" value="1"/>
</dbReference>
<keyword evidence="2" id="KW-1185">Reference proteome</keyword>
<dbReference type="InterPro" id="IPR059220">
    <property type="entry name" value="AbiEi"/>
</dbReference>
<protein>
    <recommendedName>
        <fullName evidence="3">Transcriptional regulator</fullName>
    </recommendedName>
</protein>
<reference evidence="1 2" key="1">
    <citation type="submission" date="2018-04" db="EMBL/GenBank/DDBJ databases">
        <title>Brenneria corticis sp.nov.</title>
        <authorList>
            <person name="Li Y."/>
        </authorList>
    </citation>
    <scope>NUCLEOTIDE SEQUENCE [LARGE SCALE GENOMIC DNA]</scope>
    <source>
        <strain evidence="1 2">CFCC 11842</strain>
    </source>
</reference>
<comment type="caution">
    <text evidence="1">The sequence shown here is derived from an EMBL/GenBank/DDBJ whole genome shotgun (WGS) entry which is preliminary data.</text>
</comment>
<evidence type="ECO:0000313" key="2">
    <source>
        <dbReference type="Proteomes" id="UP000296159"/>
    </source>
</evidence>
<proteinExistence type="predicted"/>
<dbReference type="EMBL" id="QDKH01000018">
    <property type="protein sequence ID" value="PWC13418.1"/>
    <property type="molecule type" value="Genomic_DNA"/>
</dbReference>
<dbReference type="Proteomes" id="UP000296159">
    <property type="component" value="Unassembled WGS sequence"/>
</dbReference>
<evidence type="ECO:0008006" key="3">
    <source>
        <dbReference type="Google" id="ProtNLM"/>
    </source>
</evidence>
<accession>A0A2U1TVJ0</accession>
<evidence type="ECO:0000313" key="1">
    <source>
        <dbReference type="EMBL" id="PWC13418.1"/>
    </source>
</evidence>
<dbReference type="RefSeq" id="WP_136167294.1">
    <property type="nucleotide sequence ID" value="NZ_KZ819084.1"/>
</dbReference>
<sequence>MTQQELRTVLQQWDKHGEWLFTINELALMFPNETRSQLRLSLHRHVETGALIRISKGVYANGDARSRPFYVLEAIAQKLRAYEMNYISLESALSEYGRISQVPIGLLTLMTTGRSGFFLTPWGNIEFIHTKRTPPAILSATFFSQERNILFATEETALRDLKAVGRNLDLVEIRQEKI</sequence>
<dbReference type="AlphaFoldDB" id="A0A2U1TVJ0"/>
<name>A0A2U1TVJ0_9GAMM</name>
<organism evidence="1 2">
    <name type="scientific">Brenneria corticis</name>
    <dbReference type="NCBI Taxonomy" id="2173106"/>
    <lineage>
        <taxon>Bacteria</taxon>
        <taxon>Pseudomonadati</taxon>
        <taxon>Pseudomonadota</taxon>
        <taxon>Gammaproteobacteria</taxon>
        <taxon>Enterobacterales</taxon>
        <taxon>Pectobacteriaceae</taxon>
        <taxon>Brenneria</taxon>
    </lineage>
</organism>
<gene>
    <name evidence="1" type="ORF">DDT56_15315</name>
</gene>